<keyword evidence="3" id="KW-1185">Reference proteome</keyword>
<dbReference type="Proteomes" id="UP001266305">
    <property type="component" value="Unassembled WGS sequence"/>
</dbReference>
<dbReference type="InterPro" id="IPR040118">
    <property type="entry name" value="C144A/B/C"/>
</dbReference>
<comment type="caution">
    <text evidence="2">The sequence shown here is derived from an EMBL/GenBank/DDBJ whole genome shotgun (WGS) entry which is preliminary data.</text>
</comment>
<dbReference type="PANTHER" id="PTHR22245:SF3">
    <property type="entry name" value="COILED-COIL DOMAIN-CONTAINING PROTEIN 144A-RELATED"/>
    <property type="match status" value="1"/>
</dbReference>
<protein>
    <recommendedName>
        <fullName evidence="1">DUF3496 domain-containing protein</fullName>
    </recommendedName>
</protein>
<dbReference type="InterPro" id="IPR021885">
    <property type="entry name" value="DUF3496"/>
</dbReference>
<dbReference type="Pfam" id="PF12001">
    <property type="entry name" value="DUF3496"/>
    <property type="match status" value="1"/>
</dbReference>
<feature type="domain" description="DUF3496" evidence="1">
    <location>
        <begin position="56"/>
        <end position="103"/>
    </location>
</feature>
<dbReference type="EMBL" id="JASSZA010000016">
    <property type="protein sequence ID" value="KAK2091000.1"/>
    <property type="molecule type" value="Genomic_DNA"/>
</dbReference>
<evidence type="ECO:0000259" key="1">
    <source>
        <dbReference type="Pfam" id="PF12001"/>
    </source>
</evidence>
<evidence type="ECO:0000313" key="2">
    <source>
        <dbReference type="EMBL" id="KAK2091000.1"/>
    </source>
</evidence>
<proteinExistence type="predicted"/>
<accession>A0ABQ9U2P6</accession>
<evidence type="ECO:0000313" key="3">
    <source>
        <dbReference type="Proteomes" id="UP001266305"/>
    </source>
</evidence>
<organism evidence="2 3">
    <name type="scientific">Saguinus oedipus</name>
    <name type="common">Cotton-top tamarin</name>
    <name type="synonym">Oedipomidas oedipus</name>
    <dbReference type="NCBI Taxonomy" id="9490"/>
    <lineage>
        <taxon>Eukaryota</taxon>
        <taxon>Metazoa</taxon>
        <taxon>Chordata</taxon>
        <taxon>Craniata</taxon>
        <taxon>Vertebrata</taxon>
        <taxon>Euteleostomi</taxon>
        <taxon>Mammalia</taxon>
        <taxon>Eutheria</taxon>
        <taxon>Euarchontoglires</taxon>
        <taxon>Primates</taxon>
        <taxon>Haplorrhini</taxon>
        <taxon>Platyrrhini</taxon>
        <taxon>Cebidae</taxon>
        <taxon>Callitrichinae</taxon>
        <taxon>Saguinus</taxon>
    </lineage>
</organism>
<sequence>MLERGEAEQYEVLIEERSRQKIVEELKEIKLPLQTQAASQEQLVQLREDDITSVKTQVELRIKDVESELSRIKTSQADNQGELERYKALYLEEVKSATSLSEKNLN</sequence>
<gene>
    <name evidence="2" type="ORF">P7K49_030284</name>
</gene>
<name>A0ABQ9U2P6_SAGOE</name>
<dbReference type="PANTHER" id="PTHR22245">
    <property type="entry name" value="COILED-COIL DOMAIN-CONTAINING PROTEIN 144A-RELATED"/>
    <property type="match status" value="1"/>
</dbReference>
<reference evidence="2 3" key="1">
    <citation type="submission" date="2023-05" db="EMBL/GenBank/DDBJ databases">
        <title>B98-5 Cell Line De Novo Hybrid Assembly: An Optical Mapping Approach.</title>
        <authorList>
            <person name="Kananen K."/>
            <person name="Auerbach J.A."/>
            <person name="Kautto E."/>
            <person name="Blachly J.S."/>
        </authorList>
    </citation>
    <scope>NUCLEOTIDE SEQUENCE [LARGE SCALE GENOMIC DNA]</scope>
    <source>
        <strain evidence="2">B95-8</strain>
        <tissue evidence="2">Cell line</tissue>
    </source>
</reference>